<keyword evidence="2" id="KW-1185">Reference proteome</keyword>
<proteinExistence type="predicted"/>
<dbReference type="EMBL" id="CM041545">
    <property type="protein sequence ID" value="KAI3362568.1"/>
    <property type="molecule type" value="Genomic_DNA"/>
</dbReference>
<reference evidence="1" key="1">
    <citation type="submission" date="2022-04" db="EMBL/GenBank/DDBJ databases">
        <title>Jade perch genome.</title>
        <authorList>
            <person name="Chao B."/>
        </authorList>
    </citation>
    <scope>NUCLEOTIDE SEQUENCE</scope>
    <source>
        <strain evidence="1">CB-2022</strain>
    </source>
</reference>
<name>A0ACB8W456_9TELE</name>
<sequence>MVGVKVIGSPQDFQPELAAAGSRLAVVKFTMAGCRPCVRIAPAFNMLSNKYPQVVFLEVDVHVCQATAAAQNISATPTFLFFRNRVRVDQYQGADAAGLEEKIKQHTENDPGNCEDSDIPKGYMDLMPFVNKAGCECLNESDDCGFDNCLIKDSSYLESDCDEQLLITIAFNQPVKLFSMKLQCSDFAQAPKVVKVFINLPQSMGFDDAERSEATQALDLSEEDYKDDGLIPLRYVKFQNVQSVTMFVKSNQGDEETTKINYLTFIGTPVQATNMNDFKRVRTSQSKTASFMLSFVLERDPSSVALPQATAAAQNISATPTFLFFRNRVRVDQYQGADAAGLEEKIKQHTENDPGNCEDSDIPKGYMDLMPFVNKQLLITIAFNQPVKLFSMKLQCSDFAQAPKVVKVFINLPQSMGFDDAERSEATQALDLSEEDYKDDGLIPLRYVKFQNVQSVTLFVKSNQGDEETTKINYLTFIGTPVQATNMNDFKRVRTSQSKTASFMLSFVLFCMTRWDCCSSLCLCFTGELYVSDKCGSDQDGDGTEQKPFKTALKALMFAGKEPFPTIYIESQKEGERWAVISKTQMKNAKKAFNREQMKNDTKEKKEAEDNERREKNLEEAKKIIIENDPSLPEPETVKIYQLEAKRGQRVKVFGWVHRLRRQGKNLMFIVLRDGTGFLQSVLSDKLCQCYNGMVLSRESTVALYGTVTPVPEGKQAPGGHELHCDFWELIGLAPAGGADNLLNEESDVDVQLNNRHMLIRGENVSKILRVRSTVTQCFRDHFFSRGYYEITPPTLVQTQVEGGSTLFNLNYFGEQAYLTQSSQLYLETCIPALGNTFCIAQSYRAEQSRTRRHLSEYTHIEAECPFMTFEDLLNRLEDLVCDVVDRVLKSPAAQLLYDLNPNFKPPTRPFKRMNYSEAIEWLREHDIKKDDGSYYEFGEDIPEAPERLMTDSINETILLCRFPAEIKSFYMQRCAEDRRLTESVDVLMPNVGEIVGGSMRIWDAEELLEGYKREGIDPTPYYWYTDQIRQAVPPNHSPPGHAVIAHVVPQQDNGVPSWGTIQYPSQGPQKGNPADTSDRTATQGGRADLLNSAADSTSIQTTREQGQRLLPALNTGHDHGRSAGQRRAHDPIRQEQRQSECEEALHCCCLSPDLSSARSSPSAERQKIQEQYSKIGGGSPIKRWTLMQGEGMVKLLDEMSPETAPHKFYIGFRYVQPLTEEAIEEMEKDGVERAVAFTQYPQYSCSTTGSSLNAIYRYYSNRGERPKMSWSVIDRWPTHPLLVECFAEHVNNELLKFPEDRERRRCHSVLCTLTPHGCKYHEVVNRGDPYPQEVGATVQRVMERLGHCNPYRLVWQSRVGPMPWLGPQTDEVIKGLCERGKKNLLLVPIAFTSDHIETLHELDIEYGQVLGEECGVENIRRAESLNGNPLFMKALADLVQNHLKSNKPCSRQLTLRCPLCTNPTCAETKAFFASQTLS</sequence>
<comment type="caution">
    <text evidence="1">The sequence shown here is derived from an EMBL/GenBank/DDBJ whole genome shotgun (WGS) entry which is preliminary data.</text>
</comment>
<evidence type="ECO:0000313" key="1">
    <source>
        <dbReference type="EMBL" id="KAI3362568.1"/>
    </source>
</evidence>
<protein>
    <submittedName>
        <fullName evidence="1">Uncharacterized protein</fullName>
    </submittedName>
</protein>
<accession>A0ACB8W456</accession>
<gene>
    <name evidence="1" type="ORF">L3Q82_012273</name>
</gene>
<evidence type="ECO:0000313" key="2">
    <source>
        <dbReference type="Proteomes" id="UP000831701"/>
    </source>
</evidence>
<organism evidence="1 2">
    <name type="scientific">Scortum barcoo</name>
    <name type="common">barcoo grunter</name>
    <dbReference type="NCBI Taxonomy" id="214431"/>
    <lineage>
        <taxon>Eukaryota</taxon>
        <taxon>Metazoa</taxon>
        <taxon>Chordata</taxon>
        <taxon>Craniata</taxon>
        <taxon>Vertebrata</taxon>
        <taxon>Euteleostomi</taxon>
        <taxon>Actinopterygii</taxon>
        <taxon>Neopterygii</taxon>
        <taxon>Teleostei</taxon>
        <taxon>Neoteleostei</taxon>
        <taxon>Acanthomorphata</taxon>
        <taxon>Eupercaria</taxon>
        <taxon>Centrarchiformes</taxon>
        <taxon>Terapontoidei</taxon>
        <taxon>Terapontidae</taxon>
        <taxon>Scortum</taxon>
    </lineage>
</organism>
<dbReference type="Proteomes" id="UP000831701">
    <property type="component" value="Chromosome 15"/>
</dbReference>